<dbReference type="Gene3D" id="1.20.1260.10">
    <property type="match status" value="1"/>
</dbReference>
<comment type="caution">
    <text evidence="1">The sequence shown here is derived from an EMBL/GenBank/DDBJ whole genome shotgun (WGS) entry which is preliminary data.</text>
</comment>
<dbReference type="InterPro" id="IPR012347">
    <property type="entry name" value="Ferritin-like"/>
</dbReference>
<evidence type="ECO:0000313" key="1">
    <source>
        <dbReference type="EMBL" id="MFC3897109.1"/>
    </source>
</evidence>
<evidence type="ECO:0008006" key="3">
    <source>
        <dbReference type="Google" id="ProtNLM"/>
    </source>
</evidence>
<keyword evidence="2" id="KW-1185">Reference proteome</keyword>
<dbReference type="EMBL" id="JBHRZI010000032">
    <property type="protein sequence ID" value="MFC3897109.1"/>
    <property type="molecule type" value="Genomic_DNA"/>
</dbReference>
<name>A0ABV8C4W8_9PSEU</name>
<organism evidence="1 2">
    <name type="scientific">Lentzea rhizosphaerae</name>
    <dbReference type="NCBI Taxonomy" id="2041025"/>
    <lineage>
        <taxon>Bacteria</taxon>
        <taxon>Bacillati</taxon>
        <taxon>Actinomycetota</taxon>
        <taxon>Actinomycetes</taxon>
        <taxon>Pseudonocardiales</taxon>
        <taxon>Pseudonocardiaceae</taxon>
        <taxon>Lentzea</taxon>
    </lineage>
</organism>
<evidence type="ECO:0000313" key="2">
    <source>
        <dbReference type="Proteomes" id="UP001595690"/>
    </source>
</evidence>
<gene>
    <name evidence="1" type="ORF">ACFOWZ_37015</name>
</gene>
<accession>A0ABV8C4W8</accession>
<dbReference type="RefSeq" id="WP_382378595.1">
    <property type="nucleotide sequence ID" value="NZ_JBHRZI010000032.1"/>
</dbReference>
<protein>
    <recommendedName>
        <fullName evidence="3">DUF2202 domain-containing protein</fullName>
    </recommendedName>
</protein>
<proteinExistence type="predicted"/>
<sequence>MTSPGALEAGRTVETADISLMRESLNGLTALDVQHVYGNLLTAPQHHLAAFDRLLRR</sequence>
<dbReference type="Proteomes" id="UP001595690">
    <property type="component" value="Unassembled WGS sequence"/>
</dbReference>
<reference evidence="2" key="1">
    <citation type="journal article" date="2019" name="Int. J. Syst. Evol. Microbiol.">
        <title>The Global Catalogue of Microorganisms (GCM) 10K type strain sequencing project: providing services to taxonomists for standard genome sequencing and annotation.</title>
        <authorList>
            <consortium name="The Broad Institute Genomics Platform"/>
            <consortium name="The Broad Institute Genome Sequencing Center for Infectious Disease"/>
            <person name="Wu L."/>
            <person name="Ma J."/>
        </authorList>
    </citation>
    <scope>NUCLEOTIDE SEQUENCE [LARGE SCALE GENOMIC DNA]</scope>
    <source>
        <strain evidence="2">CGMCC 4.7405</strain>
    </source>
</reference>